<evidence type="ECO:0000256" key="1">
    <source>
        <dbReference type="SAM" id="Phobius"/>
    </source>
</evidence>
<dbReference type="EMBL" id="CAJFCV020000002">
    <property type="protein sequence ID" value="CAG9098491.1"/>
    <property type="molecule type" value="Genomic_DNA"/>
</dbReference>
<keyword evidence="2" id="KW-0732">Signal</keyword>
<evidence type="ECO:0000256" key="2">
    <source>
        <dbReference type="SAM" id="SignalP"/>
    </source>
</evidence>
<dbReference type="InterPro" id="IPR038885">
    <property type="entry name" value="PLB1"/>
</dbReference>
<name>A0A1I7SVY2_BURXY</name>
<evidence type="ECO:0000313" key="3">
    <source>
        <dbReference type="EMBL" id="CAD5216003.1"/>
    </source>
</evidence>
<reference evidence="6" key="1">
    <citation type="submission" date="2016-11" db="UniProtKB">
        <authorList>
            <consortium name="WormBaseParasite"/>
        </authorList>
    </citation>
    <scope>IDENTIFICATION</scope>
</reference>
<feature type="transmembrane region" description="Helical" evidence="1">
    <location>
        <begin position="399"/>
        <end position="423"/>
    </location>
</feature>
<keyword evidence="5" id="KW-1185">Reference proteome</keyword>
<feature type="signal peptide" evidence="2">
    <location>
        <begin position="1"/>
        <end position="17"/>
    </location>
</feature>
<dbReference type="WBParaSite" id="BXY_1721200.1">
    <property type="protein sequence ID" value="BXY_1721200.1"/>
    <property type="gene ID" value="BXY_1721200"/>
</dbReference>
<protein>
    <submittedName>
        <fullName evidence="3">(pine wood nematode) hypothetical protein</fullName>
    </submittedName>
</protein>
<sequence length="439" mass="49221">MKPRLWIFLFLIIQISADSSDESSEENEFADSNYKGDSIPTSFIDNAFNNRRTFQCQLIKNALKSGDSGANISPEDISIVAAMGDALSTGVGLWSGSEIEFRGAAFTVGGDATIDGLVTLPNILQQFSPDLEGMSHGMGAVDQLPYNQFNVARTGAETDHMDSQAADLVERIRQKYTDIEERWVLVFITVGTEEMCAKCDMPNMDKLRKAIIILKRALPKVLVVLVGPVHVARSSHLNYNLLKPRCKCLEPLTNGQLRQLQQKWAEEFLRLEAEFTIRNYTTFTLLTLPDLKIESRKPEQLFVPGKPLLNRKGHTYAAKWLWNRMIAGPKYNASVIPLSEDSYYCPPVGCPYFRTPANFANCTIMTLDEFNRRQDEKRTTPTLILTGVDDRRRSIREHVVLYVIGPVLLSGATVVILGTVFYCHGMKQTKGRFENAPGV</sequence>
<organism evidence="4 6">
    <name type="scientific">Bursaphelenchus xylophilus</name>
    <name type="common">Pinewood nematode worm</name>
    <name type="synonym">Aphelenchoides xylophilus</name>
    <dbReference type="NCBI Taxonomy" id="6326"/>
    <lineage>
        <taxon>Eukaryota</taxon>
        <taxon>Metazoa</taxon>
        <taxon>Ecdysozoa</taxon>
        <taxon>Nematoda</taxon>
        <taxon>Chromadorea</taxon>
        <taxon>Rhabditida</taxon>
        <taxon>Tylenchina</taxon>
        <taxon>Tylenchomorpha</taxon>
        <taxon>Aphelenchoidea</taxon>
        <taxon>Aphelenchoididae</taxon>
        <taxon>Bursaphelenchus</taxon>
    </lineage>
</organism>
<dbReference type="eggNOG" id="KOG3670">
    <property type="taxonomic scope" value="Eukaryota"/>
</dbReference>
<dbReference type="InterPro" id="IPR035547">
    <property type="entry name" value="Phospholipase_B"/>
</dbReference>
<feature type="chain" id="PRO_5036022255" evidence="2">
    <location>
        <begin position="18"/>
        <end position="439"/>
    </location>
</feature>
<dbReference type="Pfam" id="PF00657">
    <property type="entry name" value="Lipase_GDSL"/>
    <property type="match status" value="1"/>
</dbReference>
<keyword evidence="1" id="KW-0472">Membrane</keyword>
<dbReference type="EMBL" id="CAJFDI010000002">
    <property type="protein sequence ID" value="CAD5216003.1"/>
    <property type="molecule type" value="Genomic_DNA"/>
</dbReference>
<dbReference type="GO" id="GO:0006644">
    <property type="term" value="P:phospholipid metabolic process"/>
    <property type="evidence" value="ECO:0007669"/>
    <property type="project" value="TreeGrafter"/>
</dbReference>
<dbReference type="PANTHER" id="PTHR21325">
    <property type="entry name" value="PHOSPHOLIPASE B, PLB1"/>
    <property type="match status" value="1"/>
</dbReference>
<dbReference type="GO" id="GO:0004620">
    <property type="term" value="F:phospholipase activity"/>
    <property type="evidence" value="ECO:0007669"/>
    <property type="project" value="InterPro"/>
</dbReference>
<evidence type="ECO:0000313" key="5">
    <source>
        <dbReference type="Proteomes" id="UP000659654"/>
    </source>
</evidence>
<evidence type="ECO:0000313" key="4">
    <source>
        <dbReference type="Proteomes" id="UP000095284"/>
    </source>
</evidence>
<dbReference type="Proteomes" id="UP000659654">
    <property type="component" value="Unassembled WGS sequence"/>
</dbReference>
<proteinExistence type="predicted"/>
<keyword evidence="1" id="KW-1133">Transmembrane helix</keyword>
<dbReference type="InterPro" id="IPR001087">
    <property type="entry name" value="GDSL"/>
</dbReference>
<dbReference type="AlphaFoldDB" id="A0A1I7SVY2"/>
<dbReference type="Proteomes" id="UP000095284">
    <property type="component" value="Unplaced"/>
</dbReference>
<dbReference type="Proteomes" id="UP000582659">
    <property type="component" value="Unassembled WGS sequence"/>
</dbReference>
<evidence type="ECO:0000313" key="6">
    <source>
        <dbReference type="WBParaSite" id="BXY_1721200.1"/>
    </source>
</evidence>
<gene>
    <name evidence="3" type="ORF">BXYJ_LOCUS4312</name>
</gene>
<keyword evidence="1" id="KW-0812">Transmembrane</keyword>
<dbReference type="OrthoDB" id="10265800at2759"/>
<dbReference type="PANTHER" id="PTHR21325:SF23">
    <property type="entry name" value="LIPASE_GDSL DOMAIN-CONTAINING PROTEIN"/>
    <property type="match status" value="1"/>
</dbReference>
<dbReference type="SUPFAM" id="SSF52266">
    <property type="entry name" value="SGNH hydrolase"/>
    <property type="match status" value="1"/>
</dbReference>
<reference evidence="3" key="2">
    <citation type="submission" date="2020-09" db="EMBL/GenBank/DDBJ databases">
        <authorList>
            <person name="Kikuchi T."/>
        </authorList>
    </citation>
    <scope>NUCLEOTIDE SEQUENCE</scope>
    <source>
        <strain evidence="3">Ka4C1</strain>
    </source>
</reference>
<dbReference type="CDD" id="cd01824">
    <property type="entry name" value="Phospholipase_B_like"/>
    <property type="match status" value="1"/>
</dbReference>
<accession>A0A1I7SVY2</accession>